<dbReference type="Proteomes" id="UP000887579">
    <property type="component" value="Unplaced"/>
</dbReference>
<protein>
    <submittedName>
        <fullName evidence="2">Uncharacterized protein</fullName>
    </submittedName>
</protein>
<evidence type="ECO:0000313" key="1">
    <source>
        <dbReference type="Proteomes" id="UP000887579"/>
    </source>
</evidence>
<proteinExistence type="predicted"/>
<sequence>MAYTSWNMSLRTGFDTIIINNRAYQEWNGRCYISYTLYYDTEMRFEFFSSVRTRMDETIDQYGIRRIFETPEGYMARFIEAANNNRFLKCLIFVELHLPIKYFNQPSLIKKFIGYEDEIEISDKIPDDIENEFKFEFLKNGDYTFECLDGTVRAQRIVLFLSSRTMRKELSSQSHYPVGTILYTVDVIKPILIFFHAYCFKLPDSFTLDYIDQFLKAIEFFEPSRKRAMKNIVEERLREKFAKEKHDFNSILLWLTFSCKWNCFRRGLTNTILTFIANEYYFKWQHTFPETARNADNPLYDQFFGEIDVDDIFETVDYIFKKSFFTNVILQ</sequence>
<evidence type="ECO:0000313" key="2">
    <source>
        <dbReference type="WBParaSite" id="ES5_v2.g22698.t1"/>
    </source>
</evidence>
<name>A0AC34FZ20_9BILA</name>
<accession>A0AC34FZ20</accession>
<reference evidence="2" key="1">
    <citation type="submission" date="2022-11" db="UniProtKB">
        <authorList>
            <consortium name="WormBaseParasite"/>
        </authorList>
    </citation>
    <scope>IDENTIFICATION</scope>
</reference>
<dbReference type="WBParaSite" id="ES5_v2.g22698.t1">
    <property type="protein sequence ID" value="ES5_v2.g22698.t1"/>
    <property type="gene ID" value="ES5_v2.g22698"/>
</dbReference>
<organism evidence="1 2">
    <name type="scientific">Panagrolaimus sp. ES5</name>
    <dbReference type="NCBI Taxonomy" id="591445"/>
    <lineage>
        <taxon>Eukaryota</taxon>
        <taxon>Metazoa</taxon>
        <taxon>Ecdysozoa</taxon>
        <taxon>Nematoda</taxon>
        <taxon>Chromadorea</taxon>
        <taxon>Rhabditida</taxon>
        <taxon>Tylenchina</taxon>
        <taxon>Panagrolaimomorpha</taxon>
        <taxon>Panagrolaimoidea</taxon>
        <taxon>Panagrolaimidae</taxon>
        <taxon>Panagrolaimus</taxon>
    </lineage>
</organism>